<protein>
    <recommendedName>
        <fullName evidence="4">DUF4374 domain-containing protein</fullName>
    </recommendedName>
</protein>
<evidence type="ECO:0008006" key="4">
    <source>
        <dbReference type="Google" id="ProtNLM"/>
    </source>
</evidence>
<feature type="signal peptide" evidence="1">
    <location>
        <begin position="1"/>
        <end position="21"/>
    </location>
</feature>
<evidence type="ECO:0000313" key="3">
    <source>
        <dbReference type="Proteomes" id="UP000199041"/>
    </source>
</evidence>
<name>A0A1H4BE11_9BACT</name>
<dbReference type="RefSeq" id="WP_091400051.1">
    <property type="nucleotide sequence ID" value="NZ_FNQY01000020.1"/>
</dbReference>
<dbReference type="STRING" id="551991.SAMN05192529_12036"/>
<sequence length="411" mass="44928">MMLSYLNVSLKKCLLATGIFAAGCLTFASCSKDTVKEEVPEESTSSYSYIVFTNEGDLNTPGYMTAYDQMPSGDFSNIGAKSLQMSYAFGFTQYGKWIFNRSSISGQSGIQKLTVSDDGSIKDGGFLANGAMFLIVNETLGYYSDESRGTMKLQIFNPTTMTRTGEIDLSSLSKDGVEYQVVGKHILAAKEGKLYASVTYGTKAMAGYGDDVVDFVRLAVIDIATNTLEKSIDFPGLKSLGWGSSANKFWTLGDDGALYFYYTGFNEGIQNSSIIRIKKGATDFDQDWILKADALQPNSTIASALVKNGKIYIQLPDEPLASNFSNLASYIWDYYAVDINTLQATKITGMPKTRYIHSNEQGITEIDGNIYLWLANGNQNGYYKLDESTNVATKAFNVSDGGLVSGFIHLD</sequence>
<dbReference type="EMBL" id="FNQY01000020">
    <property type="protein sequence ID" value="SEA46381.1"/>
    <property type="molecule type" value="Genomic_DNA"/>
</dbReference>
<dbReference type="SUPFAM" id="SSF50965">
    <property type="entry name" value="Galactose oxidase, central domain"/>
    <property type="match status" value="1"/>
</dbReference>
<reference evidence="2 3" key="1">
    <citation type="submission" date="2016-10" db="EMBL/GenBank/DDBJ databases">
        <authorList>
            <person name="de Groot N.N."/>
        </authorList>
    </citation>
    <scope>NUCLEOTIDE SEQUENCE [LARGE SCALE GENOMIC DNA]</scope>
    <source>
        <strain evidence="2 3">Vu-144</strain>
    </source>
</reference>
<keyword evidence="1" id="KW-0732">Signal</keyword>
<accession>A0A1H4BE11</accession>
<dbReference type="InterPro" id="IPR011043">
    <property type="entry name" value="Gal_Oxase/kelch_b-propeller"/>
</dbReference>
<keyword evidence="3" id="KW-1185">Reference proteome</keyword>
<dbReference type="AlphaFoldDB" id="A0A1H4BE11"/>
<proteinExistence type="predicted"/>
<dbReference type="OrthoDB" id="738440at2"/>
<evidence type="ECO:0000313" key="2">
    <source>
        <dbReference type="EMBL" id="SEA46381.1"/>
    </source>
</evidence>
<feature type="chain" id="PRO_5011708137" description="DUF4374 domain-containing protein" evidence="1">
    <location>
        <begin position="22"/>
        <end position="411"/>
    </location>
</feature>
<dbReference type="Proteomes" id="UP000199041">
    <property type="component" value="Unassembled WGS sequence"/>
</dbReference>
<organism evidence="2 3">
    <name type="scientific">Arachidicoccus rhizosphaerae</name>
    <dbReference type="NCBI Taxonomy" id="551991"/>
    <lineage>
        <taxon>Bacteria</taxon>
        <taxon>Pseudomonadati</taxon>
        <taxon>Bacteroidota</taxon>
        <taxon>Chitinophagia</taxon>
        <taxon>Chitinophagales</taxon>
        <taxon>Chitinophagaceae</taxon>
        <taxon>Arachidicoccus</taxon>
    </lineage>
</organism>
<gene>
    <name evidence="2" type="ORF">SAMN05192529_12036</name>
</gene>
<evidence type="ECO:0000256" key="1">
    <source>
        <dbReference type="SAM" id="SignalP"/>
    </source>
</evidence>